<keyword evidence="1" id="KW-0812">Transmembrane</keyword>
<reference evidence="2 3" key="1">
    <citation type="submission" date="2017-01" db="EMBL/GenBank/DDBJ databases">
        <authorList>
            <person name="Mah S.A."/>
            <person name="Swanson W.J."/>
            <person name="Moy G.W."/>
            <person name="Vacquier V.D."/>
        </authorList>
    </citation>
    <scope>NUCLEOTIDE SEQUENCE [LARGE SCALE GENOMIC DNA]</scope>
    <source>
        <strain evidence="2 3">ASpG1</strain>
    </source>
</reference>
<keyword evidence="3" id="KW-1185">Reference proteome</keyword>
<keyword evidence="1" id="KW-0472">Membrane</keyword>
<proteinExistence type="predicted"/>
<dbReference type="OrthoDB" id="87655at2"/>
<dbReference type="EMBL" id="FTMS01000009">
    <property type="protein sequence ID" value="SIQ45987.1"/>
    <property type="molecule type" value="Genomic_DNA"/>
</dbReference>
<evidence type="ECO:0000313" key="3">
    <source>
        <dbReference type="Proteomes" id="UP000186400"/>
    </source>
</evidence>
<accession>A0A1N6SYD1</accession>
<dbReference type="RefSeq" id="WP_076488760.1">
    <property type="nucleotide sequence ID" value="NZ_FTMS01000009.1"/>
</dbReference>
<name>A0A1N6SYD1_9SPIO</name>
<sequence>MNKWYRFGLRVAIYALGLLSLAFSVVFSINSRLGVSPVNSFPYVIHRIILSRFPESTLTLGAGVTAFFCFYILLQVLILRRDFNPLHLFQILFSTIFGYFVNFARLVVGDFSLPGYAGQLCMLGISIFLIGLGLALYLNARLVPMPAEGFLGALVARSRGRLELHRLKVLVDCLVVGTGAILSLVFIGDVHGIREGTVITAIMAGKALGWIQKPLLPWFQRLCSSPISRKTSKDPGANIGTKEQFVG</sequence>
<dbReference type="PANTHER" id="PTHR40078">
    <property type="entry name" value="INTEGRAL MEMBRANE PROTEIN-RELATED"/>
    <property type="match status" value="1"/>
</dbReference>
<organism evidence="2 3">
    <name type="scientific">Alkalispirochaeta americana</name>
    <dbReference type="NCBI Taxonomy" id="159291"/>
    <lineage>
        <taxon>Bacteria</taxon>
        <taxon>Pseudomonadati</taxon>
        <taxon>Spirochaetota</taxon>
        <taxon>Spirochaetia</taxon>
        <taxon>Spirochaetales</taxon>
        <taxon>Spirochaetaceae</taxon>
        <taxon>Alkalispirochaeta</taxon>
    </lineage>
</organism>
<dbReference type="InterPro" id="IPR038750">
    <property type="entry name" value="YczE/YyaS-like"/>
</dbReference>
<dbReference type="PANTHER" id="PTHR40078:SF1">
    <property type="entry name" value="INTEGRAL MEMBRANE PROTEIN"/>
    <property type="match status" value="1"/>
</dbReference>
<feature type="transmembrane region" description="Helical" evidence="1">
    <location>
        <begin position="86"/>
        <end position="104"/>
    </location>
</feature>
<evidence type="ECO:0000256" key="1">
    <source>
        <dbReference type="SAM" id="Phobius"/>
    </source>
</evidence>
<dbReference type="Pfam" id="PF19700">
    <property type="entry name" value="DUF6198"/>
    <property type="match status" value="1"/>
</dbReference>
<protein>
    <submittedName>
        <fullName evidence="2">Uncharacterized membrane protein YczE</fullName>
    </submittedName>
</protein>
<gene>
    <name evidence="2" type="ORF">SAMN05920897_10944</name>
</gene>
<dbReference type="Proteomes" id="UP000186400">
    <property type="component" value="Unassembled WGS sequence"/>
</dbReference>
<feature type="transmembrane region" description="Helical" evidence="1">
    <location>
        <begin position="7"/>
        <end position="29"/>
    </location>
</feature>
<dbReference type="AlphaFoldDB" id="A0A1N6SYD1"/>
<keyword evidence="1" id="KW-1133">Transmembrane helix</keyword>
<evidence type="ECO:0000313" key="2">
    <source>
        <dbReference type="EMBL" id="SIQ45987.1"/>
    </source>
</evidence>
<dbReference type="STRING" id="159291.SAMN05920897_10944"/>
<feature type="transmembrane region" description="Helical" evidence="1">
    <location>
        <begin position="116"/>
        <end position="138"/>
    </location>
</feature>
<feature type="transmembrane region" description="Helical" evidence="1">
    <location>
        <begin position="60"/>
        <end position="79"/>
    </location>
</feature>